<evidence type="ECO:0000313" key="2">
    <source>
        <dbReference type="Proteomes" id="UP000008311"/>
    </source>
</evidence>
<dbReference type="PANTHER" id="PTHR31367">
    <property type="entry name" value="CYTOSOLIC 5'-NUCLEOTIDASE 1 FAMILY MEMBER"/>
    <property type="match status" value="1"/>
</dbReference>
<reference evidence="2" key="1">
    <citation type="journal article" date="2010" name="Nat. Biotechnol.">
        <title>Draft genome sequence of the oilseed species Ricinus communis.</title>
        <authorList>
            <person name="Chan A.P."/>
            <person name="Crabtree J."/>
            <person name="Zhao Q."/>
            <person name="Lorenzi H."/>
            <person name="Orvis J."/>
            <person name="Puiu D."/>
            <person name="Melake-Berhan A."/>
            <person name="Jones K.M."/>
            <person name="Redman J."/>
            <person name="Chen G."/>
            <person name="Cahoon E.B."/>
            <person name="Gedil M."/>
            <person name="Stanke M."/>
            <person name="Haas B.J."/>
            <person name="Wortman J.R."/>
            <person name="Fraser-Liggett C.M."/>
            <person name="Ravel J."/>
            <person name="Rabinowicz P.D."/>
        </authorList>
    </citation>
    <scope>NUCLEOTIDE SEQUENCE [LARGE SCALE GENOMIC DNA]</scope>
    <source>
        <strain evidence="2">cv. Hale</strain>
    </source>
</reference>
<accession>B9TCK7</accession>
<dbReference type="Proteomes" id="UP000008311">
    <property type="component" value="Unassembled WGS sequence"/>
</dbReference>
<dbReference type="STRING" id="3988.B9TCK7"/>
<evidence type="ECO:0000313" key="1">
    <source>
        <dbReference type="EMBL" id="EEF26406.1"/>
    </source>
</evidence>
<dbReference type="InParanoid" id="B9TCK7"/>
<dbReference type="GO" id="GO:0008253">
    <property type="term" value="F:5'-nucleotidase activity"/>
    <property type="evidence" value="ECO:0007669"/>
    <property type="project" value="UniProtKB-EC"/>
</dbReference>
<name>B9TCK7_RICCO</name>
<keyword evidence="2" id="KW-1185">Reference proteome</keyword>
<proteinExistence type="predicted"/>
<dbReference type="InterPro" id="IPR010394">
    <property type="entry name" value="5-nucleotidase"/>
</dbReference>
<organism evidence="1 2">
    <name type="scientific">Ricinus communis</name>
    <name type="common">Castor bean</name>
    <dbReference type="NCBI Taxonomy" id="3988"/>
    <lineage>
        <taxon>Eukaryota</taxon>
        <taxon>Viridiplantae</taxon>
        <taxon>Streptophyta</taxon>
        <taxon>Embryophyta</taxon>
        <taxon>Tracheophyta</taxon>
        <taxon>Spermatophyta</taxon>
        <taxon>Magnoliopsida</taxon>
        <taxon>eudicotyledons</taxon>
        <taxon>Gunneridae</taxon>
        <taxon>Pentapetalae</taxon>
        <taxon>rosids</taxon>
        <taxon>fabids</taxon>
        <taxon>Malpighiales</taxon>
        <taxon>Euphorbiaceae</taxon>
        <taxon>Acalyphoideae</taxon>
        <taxon>Acalypheae</taxon>
        <taxon>Ricinus</taxon>
    </lineage>
</organism>
<dbReference type="Pfam" id="PF06189">
    <property type="entry name" value="5-nucleotidase"/>
    <property type="match status" value="1"/>
</dbReference>
<dbReference type="eggNOG" id="ENOG502QRJF">
    <property type="taxonomic scope" value="Eukaryota"/>
</dbReference>
<dbReference type="EMBL" id="EQ977393">
    <property type="protein sequence ID" value="EEF26406.1"/>
    <property type="molecule type" value="Genomic_DNA"/>
</dbReference>
<dbReference type="EC" id="3.1.3.5" evidence="1"/>
<gene>
    <name evidence="1" type="ORF">RCOM_1885630</name>
</gene>
<dbReference type="AlphaFoldDB" id="B9TCK7"/>
<keyword evidence="1" id="KW-0378">Hydrolase</keyword>
<dbReference type="GO" id="GO:0005737">
    <property type="term" value="C:cytoplasm"/>
    <property type="evidence" value="ECO:0007669"/>
    <property type="project" value="InterPro"/>
</dbReference>
<dbReference type="GO" id="GO:0009117">
    <property type="term" value="P:nucleotide metabolic process"/>
    <property type="evidence" value="ECO:0007669"/>
    <property type="project" value="InterPro"/>
</dbReference>
<feature type="non-terminal residue" evidence="1">
    <location>
        <position position="481"/>
    </location>
</feature>
<protein>
    <submittedName>
        <fullName evidence="1">Cytosolic 5'-nucleotidase 1A, putative</fullName>
        <ecNumber evidence="1">3.1.3.5</ecNumber>
    </submittedName>
</protein>
<dbReference type="GO" id="GO:0000166">
    <property type="term" value="F:nucleotide binding"/>
    <property type="evidence" value="ECO:0007669"/>
    <property type="project" value="InterPro"/>
</dbReference>
<dbReference type="PANTHER" id="PTHR31367:SF5">
    <property type="entry name" value="CYTOSOLIC 5'-NUCLEOTIDASE 1A"/>
    <property type="match status" value="1"/>
</dbReference>
<dbReference type="GO" id="GO:0000287">
    <property type="term" value="F:magnesium ion binding"/>
    <property type="evidence" value="ECO:0007669"/>
    <property type="project" value="InterPro"/>
</dbReference>
<sequence length="481" mass="53087">MKYTPPSISEAKPYSFHMWLISDLCSCSCIALKSSRWRVRAAVNSSRCLASAALNSSRWVARASWNSSRCSCSSVSTRWMSSLVAKLTLITARSTCTAVRRASSAISRISAGARAPLSAWSLSSVTGMMAPWLSLHASTARRRAFDAHQTTKHRRAGRGASCTVEPRRRRIGYSSGWTTLRPPMPYPIEHKLVIGIASSALFDLTASHQVYLEHGPEAYRRYQEAHLTSVLDKGVAFPFIRRFLSINQAHPQAAPVEVVLFSRNSPETGLRVMHSIAHYGLDISRACFLTGESPYRYLPAFNTSLFLSANEDDVRRALAAHHPAGLVLPARAADDETDGELRIAFDFDGVIADDESETIFKRNNDVAEFHAHETARVAIPHQPGPLAELFRKLSVMQQLEEQAAAADPAYQKILRIAIVTARSAPSHARVVTTLKSWGVSANETFFLGGMEKARVLSVFRPHLFFDDQLSHLQSPAGDIPM</sequence>